<dbReference type="AlphaFoldDB" id="B4VTC1"/>
<evidence type="ECO:0000313" key="1">
    <source>
        <dbReference type="EMBL" id="EDX74854.1"/>
    </source>
</evidence>
<protein>
    <submittedName>
        <fullName evidence="1">Uncharacterized protein</fullName>
    </submittedName>
</protein>
<dbReference type="STRING" id="118168.MC7420_728"/>
<dbReference type="Proteomes" id="UP000003835">
    <property type="component" value="Unassembled WGS sequence"/>
</dbReference>
<organism evidence="1 2">
    <name type="scientific">Coleofasciculus chthonoplastes PCC 7420</name>
    <dbReference type="NCBI Taxonomy" id="118168"/>
    <lineage>
        <taxon>Bacteria</taxon>
        <taxon>Bacillati</taxon>
        <taxon>Cyanobacteriota</taxon>
        <taxon>Cyanophyceae</taxon>
        <taxon>Coleofasciculales</taxon>
        <taxon>Coleofasciculaceae</taxon>
        <taxon>Coleofasciculus</taxon>
    </lineage>
</organism>
<dbReference type="EMBL" id="DS989851">
    <property type="protein sequence ID" value="EDX74854.1"/>
    <property type="molecule type" value="Genomic_DNA"/>
</dbReference>
<proteinExistence type="predicted"/>
<dbReference type="HOGENOM" id="CLU_3342462_0_0_3"/>
<evidence type="ECO:0000313" key="2">
    <source>
        <dbReference type="Proteomes" id="UP000003835"/>
    </source>
</evidence>
<accession>B4VTC1</accession>
<reference evidence="1 2" key="1">
    <citation type="submission" date="2008-07" db="EMBL/GenBank/DDBJ databases">
        <authorList>
            <person name="Tandeau de Marsac N."/>
            <person name="Ferriera S."/>
            <person name="Johnson J."/>
            <person name="Kravitz S."/>
            <person name="Beeson K."/>
            <person name="Sutton G."/>
            <person name="Rogers Y.-H."/>
            <person name="Friedman R."/>
            <person name="Frazier M."/>
            <person name="Venter J.C."/>
        </authorList>
    </citation>
    <scope>NUCLEOTIDE SEQUENCE [LARGE SCALE GENOMIC DNA]</scope>
    <source>
        <strain evidence="1 2">PCC 7420</strain>
    </source>
</reference>
<gene>
    <name evidence="1" type="ORF">MC7420_728</name>
</gene>
<sequence>MDWSCSLMQAGRPYKNRLFPSGQFHHAIALFDSTPVR</sequence>
<name>B4VTC1_9CYAN</name>
<keyword evidence="2" id="KW-1185">Reference proteome</keyword>